<dbReference type="Proteomes" id="UP000799753">
    <property type="component" value="Unassembled WGS sequence"/>
</dbReference>
<organism evidence="2 3">
    <name type="scientific">Massarina eburnea CBS 473.64</name>
    <dbReference type="NCBI Taxonomy" id="1395130"/>
    <lineage>
        <taxon>Eukaryota</taxon>
        <taxon>Fungi</taxon>
        <taxon>Dikarya</taxon>
        <taxon>Ascomycota</taxon>
        <taxon>Pezizomycotina</taxon>
        <taxon>Dothideomycetes</taxon>
        <taxon>Pleosporomycetidae</taxon>
        <taxon>Pleosporales</taxon>
        <taxon>Massarineae</taxon>
        <taxon>Massarinaceae</taxon>
        <taxon>Massarina</taxon>
    </lineage>
</organism>
<feature type="region of interest" description="Disordered" evidence="1">
    <location>
        <begin position="1"/>
        <end position="24"/>
    </location>
</feature>
<name>A0A6A6SGS3_9PLEO</name>
<reference evidence="2" key="1">
    <citation type="journal article" date="2020" name="Stud. Mycol.">
        <title>101 Dothideomycetes genomes: a test case for predicting lifestyles and emergence of pathogens.</title>
        <authorList>
            <person name="Haridas S."/>
            <person name="Albert R."/>
            <person name="Binder M."/>
            <person name="Bloem J."/>
            <person name="Labutti K."/>
            <person name="Salamov A."/>
            <person name="Andreopoulos B."/>
            <person name="Baker S."/>
            <person name="Barry K."/>
            <person name="Bills G."/>
            <person name="Bluhm B."/>
            <person name="Cannon C."/>
            <person name="Castanera R."/>
            <person name="Culley D."/>
            <person name="Daum C."/>
            <person name="Ezra D."/>
            <person name="Gonzalez J."/>
            <person name="Henrissat B."/>
            <person name="Kuo A."/>
            <person name="Liang C."/>
            <person name="Lipzen A."/>
            <person name="Lutzoni F."/>
            <person name="Magnuson J."/>
            <person name="Mondo S."/>
            <person name="Nolan M."/>
            <person name="Ohm R."/>
            <person name="Pangilinan J."/>
            <person name="Park H.-J."/>
            <person name="Ramirez L."/>
            <person name="Alfaro M."/>
            <person name="Sun H."/>
            <person name="Tritt A."/>
            <person name="Yoshinaga Y."/>
            <person name="Zwiers L.-H."/>
            <person name="Turgeon B."/>
            <person name="Goodwin S."/>
            <person name="Spatafora J."/>
            <person name="Crous P."/>
            <person name="Grigoriev I."/>
        </authorList>
    </citation>
    <scope>NUCLEOTIDE SEQUENCE</scope>
    <source>
        <strain evidence="2">CBS 473.64</strain>
    </source>
</reference>
<gene>
    <name evidence="2" type="ORF">P280DRAFT_512330</name>
</gene>
<proteinExistence type="predicted"/>
<feature type="compositionally biased region" description="Low complexity" evidence="1">
    <location>
        <begin position="103"/>
        <end position="124"/>
    </location>
</feature>
<accession>A0A6A6SGS3</accession>
<keyword evidence="3" id="KW-1185">Reference proteome</keyword>
<dbReference type="EMBL" id="MU006776">
    <property type="protein sequence ID" value="KAF2646131.1"/>
    <property type="molecule type" value="Genomic_DNA"/>
</dbReference>
<sequence length="162" mass="16820">MAQSWPSDRPSDKRNPNSSGPSRDQLQETMRYLAVLAVLAYPVRSTGQSHVTGHSWAMLTPAASARACLETVSVSKRSGYIMAIGAASILAARPVLGQERYAPESQSPRPASPAADPDPGFAPSLSADVSAASKAVFPEAASQSTALLACPLCPISSPANPM</sequence>
<dbReference type="AlphaFoldDB" id="A0A6A6SGS3"/>
<feature type="region of interest" description="Disordered" evidence="1">
    <location>
        <begin position="100"/>
        <end position="125"/>
    </location>
</feature>
<evidence type="ECO:0000313" key="2">
    <source>
        <dbReference type="EMBL" id="KAF2646131.1"/>
    </source>
</evidence>
<evidence type="ECO:0000313" key="3">
    <source>
        <dbReference type="Proteomes" id="UP000799753"/>
    </source>
</evidence>
<protein>
    <submittedName>
        <fullName evidence="2">Uncharacterized protein</fullName>
    </submittedName>
</protein>
<evidence type="ECO:0000256" key="1">
    <source>
        <dbReference type="SAM" id="MobiDB-lite"/>
    </source>
</evidence>